<evidence type="ECO:0000313" key="4">
    <source>
        <dbReference type="EMBL" id="SOR77091.1"/>
    </source>
</evidence>
<reference evidence="5" key="1">
    <citation type="submission" date="2017-11" db="EMBL/GenBank/DDBJ databases">
        <authorList>
            <person name="Wibberg D."/>
        </authorList>
    </citation>
    <scope>NUCLEOTIDE SEQUENCE [LARGE SCALE GENOMIC DNA]</scope>
</reference>
<protein>
    <submittedName>
        <fullName evidence="4">NNMT/PNMT/TEMT family protein</fullName>
    </submittedName>
</protein>
<evidence type="ECO:0000256" key="2">
    <source>
        <dbReference type="ARBA" id="ARBA00022679"/>
    </source>
</evidence>
<accession>A0A2N9B1A2</accession>
<dbReference type="SUPFAM" id="SSF53335">
    <property type="entry name" value="S-adenosyl-L-methionine-dependent methyltransferases"/>
    <property type="match status" value="1"/>
</dbReference>
<dbReference type="GO" id="GO:0008168">
    <property type="term" value="F:methyltransferase activity"/>
    <property type="evidence" value="ECO:0007669"/>
    <property type="project" value="UniProtKB-KW"/>
</dbReference>
<dbReference type="PANTHER" id="PTHR10867:SF17">
    <property type="entry name" value="NICOTINAMIDE N-METHYLTRANSFERASE"/>
    <property type="match status" value="1"/>
</dbReference>
<dbReference type="AlphaFoldDB" id="A0A2N9B1A2"/>
<dbReference type="NCBIfam" id="NF040568">
    <property type="entry name" value="SCO2525_fam"/>
    <property type="match status" value="1"/>
</dbReference>
<dbReference type="InterPro" id="IPR029063">
    <property type="entry name" value="SAM-dependent_MTases_sf"/>
</dbReference>
<dbReference type="Pfam" id="PF01234">
    <property type="entry name" value="NNMT_PNMT_TEMT"/>
    <property type="match status" value="1"/>
</dbReference>
<organism evidence="4 5">
    <name type="scientific">Streptomyces chartreusis NRRL 3882</name>
    <dbReference type="NCBI Taxonomy" id="1079985"/>
    <lineage>
        <taxon>Bacteria</taxon>
        <taxon>Bacillati</taxon>
        <taxon>Actinomycetota</taxon>
        <taxon>Actinomycetes</taxon>
        <taxon>Kitasatosporales</taxon>
        <taxon>Streptomycetaceae</taxon>
        <taxon>Streptomyces</taxon>
    </lineage>
</organism>
<dbReference type="RefSeq" id="WP_010044081.1">
    <property type="nucleotide sequence ID" value="NZ_LT962942.1"/>
</dbReference>
<name>A0A2N9B1A2_STRCX</name>
<evidence type="ECO:0000256" key="1">
    <source>
        <dbReference type="ARBA" id="ARBA00022603"/>
    </source>
</evidence>
<dbReference type="InterPro" id="IPR000940">
    <property type="entry name" value="NNMT_TEMT_trans"/>
</dbReference>
<proteinExistence type="predicted"/>
<dbReference type="Proteomes" id="UP000235464">
    <property type="component" value="Chromosome I"/>
</dbReference>
<evidence type="ECO:0000313" key="5">
    <source>
        <dbReference type="Proteomes" id="UP000235464"/>
    </source>
</evidence>
<dbReference type="PANTHER" id="PTHR10867">
    <property type="entry name" value="NNMT/PNMT/TEMT FAMILY MEMBER"/>
    <property type="match status" value="1"/>
</dbReference>
<sequence length="248" mass="28483">MNADAPWDRFDTRAYIEQHYMRVSDVDAEIISVVRDHFADHFSRNPDRPARGIDVGAGANLYPALAMLPWCEQITLLDRSWNNYCYLEEQRHAYDHEWDQFWAILSRHQAYAAVRGERKERFRDIVRVEQNDLFNLIDRQRHWSMGTMFFVAESLSTSHEQFQHGVECFLRALAPGAPFAAAFMEHSQGYEVGGQRFPACDVSESQVYDCMAGLAGKLETHHLGRPDEVRAGYTGMIVACGFRDLGIS</sequence>
<dbReference type="Gene3D" id="3.40.50.150">
    <property type="entry name" value="Vaccinia Virus protein VP39"/>
    <property type="match status" value="1"/>
</dbReference>
<dbReference type="EMBL" id="LT963352">
    <property type="protein sequence ID" value="SOR77091.1"/>
    <property type="molecule type" value="Genomic_DNA"/>
</dbReference>
<keyword evidence="2" id="KW-0808">Transferase</keyword>
<evidence type="ECO:0000256" key="3">
    <source>
        <dbReference type="ARBA" id="ARBA00022691"/>
    </source>
</evidence>
<dbReference type="GO" id="GO:0032259">
    <property type="term" value="P:methylation"/>
    <property type="evidence" value="ECO:0007669"/>
    <property type="project" value="UniProtKB-KW"/>
</dbReference>
<keyword evidence="3" id="KW-0949">S-adenosyl-L-methionine</keyword>
<keyword evidence="5" id="KW-1185">Reference proteome</keyword>
<gene>
    <name evidence="4" type="ORF">SCNRRL3882_0567</name>
</gene>
<dbReference type="PROSITE" id="PS51681">
    <property type="entry name" value="SAM_MT_NNMT_PNMT_TEMT"/>
    <property type="match status" value="1"/>
</dbReference>
<keyword evidence="1" id="KW-0489">Methyltransferase</keyword>